<sequence length="31" mass="3410">MTTANLFLALASKLERREDSLTGSRLITLST</sequence>
<evidence type="ECO:0000313" key="1">
    <source>
        <dbReference type="EMBL" id="SEB33164.1"/>
    </source>
</evidence>
<reference evidence="2" key="1">
    <citation type="submission" date="2016-10" db="EMBL/GenBank/DDBJ databases">
        <authorList>
            <person name="Varghese N."/>
            <person name="Submissions S."/>
        </authorList>
    </citation>
    <scope>NUCLEOTIDE SEQUENCE [LARGE SCALE GENOMIC DNA]</scope>
    <source>
        <strain evidence="2">DSM 44498</strain>
    </source>
</reference>
<organism evidence="1 2">
    <name type="scientific">Rhodococcus koreensis</name>
    <dbReference type="NCBI Taxonomy" id="99653"/>
    <lineage>
        <taxon>Bacteria</taxon>
        <taxon>Bacillati</taxon>
        <taxon>Actinomycetota</taxon>
        <taxon>Actinomycetes</taxon>
        <taxon>Mycobacteriales</taxon>
        <taxon>Nocardiaceae</taxon>
        <taxon>Rhodococcus</taxon>
    </lineage>
</organism>
<gene>
    <name evidence="1" type="ORF">SAMN04490239_0664</name>
</gene>
<name>A0A1H4IGC6_9NOCA</name>
<dbReference type="Proteomes" id="UP000183561">
    <property type="component" value="Unassembled WGS sequence"/>
</dbReference>
<protein>
    <submittedName>
        <fullName evidence="1">Uncharacterized protein</fullName>
    </submittedName>
</protein>
<dbReference type="AlphaFoldDB" id="A0A1H4IGC6"/>
<proteinExistence type="predicted"/>
<evidence type="ECO:0000313" key="2">
    <source>
        <dbReference type="Proteomes" id="UP000183561"/>
    </source>
</evidence>
<keyword evidence="2" id="KW-1185">Reference proteome</keyword>
<accession>A0A1H4IGC6</accession>
<dbReference type="EMBL" id="FNSV01000004">
    <property type="protein sequence ID" value="SEB33164.1"/>
    <property type="molecule type" value="Genomic_DNA"/>
</dbReference>